<sequence length="213" mass="23857">MKNLCEKRILQAKSVFAPLGHILSRSQFGGYSIAADGVIFALVSAGELYLRASPDNEDFFLARQTPKLVYTKRGIPVPLNYYLVTEALWQREASLLALGMQSLQGAQHDKAARKRCARLKDLPNINHDLERLLWKVGIRNIDELHRLGAKTSYLKLRAVSQHLSVNVLLALAGAICGVHQAALPQGVRSELIEWFERHAPSCRPLRTATRPER</sequence>
<accession>A0A375A7W6</accession>
<dbReference type="KEGG" id="daq:DAQ1742_01137"/>
<dbReference type="Proteomes" id="UP000294820">
    <property type="component" value="Chromosome 1"/>
</dbReference>
<feature type="domain" description="TfoX N-terminal" evidence="1">
    <location>
        <begin position="16"/>
        <end position="105"/>
    </location>
</feature>
<dbReference type="InterPro" id="IPR007077">
    <property type="entry name" value="TfoX_C"/>
</dbReference>
<feature type="domain" description="TfoX C-terminal" evidence="2">
    <location>
        <begin position="118"/>
        <end position="194"/>
    </location>
</feature>
<gene>
    <name evidence="3" type="primary">tfoX</name>
    <name evidence="3" type="ORF">DAQ1742_01137</name>
</gene>
<organism evidence="3 4">
    <name type="scientific">Dickeya aquatica</name>
    <dbReference type="NCBI Taxonomy" id="1401087"/>
    <lineage>
        <taxon>Bacteria</taxon>
        <taxon>Pseudomonadati</taxon>
        <taxon>Pseudomonadota</taxon>
        <taxon>Gammaproteobacteria</taxon>
        <taxon>Enterobacterales</taxon>
        <taxon>Pectobacteriaceae</taxon>
        <taxon>Dickeya</taxon>
    </lineage>
</organism>
<dbReference type="Gene3D" id="1.10.150.20">
    <property type="entry name" value="5' to 3' exonuclease, C-terminal subdomain"/>
    <property type="match status" value="1"/>
</dbReference>
<evidence type="ECO:0000313" key="3">
    <source>
        <dbReference type="EMBL" id="SLM62154.1"/>
    </source>
</evidence>
<dbReference type="PANTHER" id="PTHR36121:SF1">
    <property type="entry name" value="PROTEIN SXY"/>
    <property type="match status" value="1"/>
</dbReference>
<evidence type="ECO:0000259" key="2">
    <source>
        <dbReference type="Pfam" id="PF04994"/>
    </source>
</evidence>
<evidence type="ECO:0000313" key="4">
    <source>
        <dbReference type="Proteomes" id="UP000294820"/>
    </source>
</evidence>
<dbReference type="SUPFAM" id="SSF159894">
    <property type="entry name" value="YgaC/TfoX-N like"/>
    <property type="match status" value="1"/>
</dbReference>
<dbReference type="AlphaFoldDB" id="A0A375A7W6"/>
<dbReference type="PIRSF" id="PIRSF028788">
    <property type="entry name" value="TfoX_Sxy"/>
    <property type="match status" value="1"/>
</dbReference>
<keyword evidence="4" id="KW-1185">Reference proteome</keyword>
<dbReference type="EMBL" id="LT615367">
    <property type="protein sequence ID" value="SLM62154.1"/>
    <property type="molecule type" value="Genomic_DNA"/>
</dbReference>
<protein>
    <submittedName>
        <fullName evidence="3">DNA transformation protein TfoX</fullName>
    </submittedName>
</protein>
<dbReference type="Pfam" id="PF04993">
    <property type="entry name" value="TfoX_N"/>
    <property type="match status" value="1"/>
</dbReference>
<dbReference type="PANTHER" id="PTHR36121">
    <property type="entry name" value="PROTEIN SXY"/>
    <property type="match status" value="1"/>
</dbReference>
<dbReference type="Pfam" id="PF04994">
    <property type="entry name" value="TfoX_C"/>
    <property type="match status" value="1"/>
</dbReference>
<dbReference type="GO" id="GO:0030420">
    <property type="term" value="P:establishment of competence for transformation"/>
    <property type="evidence" value="ECO:0007669"/>
    <property type="project" value="InterPro"/>
</dbReference>
<dbReference type="InterPro" id="IPR007076">
    <property type="entry name" value="TfoX_N"/>
</dbReference>
<dbReference type="Gene3D" id="3.30.1460.30">
    <property type="entry name" value="YgaC/TfoX-N like chaperone"/>
    <property type="match status" value="1"/>
</dbReference>
<dbReference type="InterPro" id="IPR026256">
    <property type="entry name" value="TfoX-like_gammaprotbact"/>
</dbReference>
<dbReference type="InterPro" id="IPR047525">
    <property type="entry name" value="TfoX-like"/>
</dbReference>
<name>A0A375A7W6_9GAMM</name>
<proteinExistence type="predicted"/>
<evidence type="ECO:0000259" key="1">
    <source>
        <dbReference type="Pfam" id="PF04993"/>
    </source>
</evidence>
<reference evidence="3 4" key="1">
    <citation type="submission" date="2016-09" db="EMBL/GenBank/DDBJ databases">
        <authorList>
            <person name="Reverchon S."/>
            <person name="Nasser W."/>
            <person name="Leonard S."/>
            <person name="Brochier C."/>
            <person name="Duprey A."/>
        </authorList>
    </citation>
    <scope>NUCLEOTIDE SEQUENCE [LARGE SCALE GENOMIC DNA]</scope>
    <source>
        <strain evidence="3 4">174/2</strain>
    </source>
</reference>
<dbReference type="RefSeq" id="WP_035343487.1">
    <property type="nucleotide sequence ID" value="NZ_LT615367.1"/>
</dbReference>